<organism evidence="2">
    <name type="scientific">Lamprotornis superbus</name>
    <dbReference type="NCBI Taxonomy" id="245042"/>
    <lineage>
        <taxon>Eukaryota</taxon>
        <taxon>Metazoa</taxon>
        <taxon>Chordata</taxon>
        <taxon>Craniata</taxon>
        <taxon>Vertebrata</taxon>
        <taxon>Euteleostomi</taxon>
        <taxon>Archelosauria</taxon>
        <taxon>Archosauria</taxon>
        <taxon>Dinosauria</taxon>
        <taxon>Saurischia</taxon>
        <taxon>Theropoda</taxon>
        <taxon>Coelurosauria</taxon>
        <taxon>Aves</taxon>
        <taxon>Neognathae</taxon>
        <taxon>Neoaves</taxon>
        <taxon>Telluraves</taxon>
        <taxon>Australaves</taxon>
        <taxon>Passeriformes</taxon>
        <taxon>Sturnidae</taxon>
        <taxon>Lamprotornis</taxon>
    </lineage>
</organism>
<protein>
    <submittedName>
        <fullName evidence="2">Uncharacterized protein</fullName>
    </submittedName>
</protein>
<evidence type="ECO:0000313" key="3">
    <source>
        <dbReference type="EMBL" id="KAI1233098.1"/>
    </source>
</evidence>
<keyword evidence="4" id="KW-1185">Reference proteome</keyword>
<gene>
    <name evidence="3" type="ORF">IHE44_0006293</name>
    <name evidence="2" type="ORF">IHE44_013337</name>
</gene>
<name>A0A835P3Y2_9PASS</name>
<dbReference type="Proteomes" id="UP000618051">
    <property type="component" value="Unassembled WGS sequence"/>
</dbReference>
<comment type="caution">
    <text evidence="2">The sequence shown here is derived from an EMBL/GenBank/DDBJ whole genome shotgun (WGS) entry which is preliminary data.</text>
</comment>
<reference evidence="3" key="3">
    <citation type="submission" date="2022-01" db="EMBL/GenBank/DDBJ databases">
        <authorList>
            <person name="Rubenstein D.R."/>
        </authorList>
    </citation>
    <scope>NUCLEOTIDE SEQUENCE</scope>
    <source>
        <strain evidence="3">SS15</strain>
        <tissue evidence="3">Liver</tissue>
    </source>
</reference>
<feature type="region of interest" description="Disordered" evidence="1">
    <location>
        <begin position="67"/>
        <end position="167"/>
    </location>
</feature>
<dbReference type="EMBL" id="JADDUC020000020">
    <property type="protein sequence ID" value="KAI1233098.1"/>
    <property type="molecule type" value="Genomic_DNA"/>
</dbReference>
<evidence type="ECO:0000313" key="4">
    <source>
        <dbReference type="Proteomes" id="UP000618051"/>
    </source>
</evidence>
<accession>A0A835P3Y2</accession>
<evidence type="ECO:0000313" key="2">
    <source>
        <dbReference type="EMBL" id="KAG0132453.1"/>
    </source>
</evidence>
<dbReference type="EMBL" id="JADDUC010000008">
    <property type="protein sequence ID" value="KAG0132453.1"/>
    <property type="molecule type" value="Genomic_DNA"/>
</dbReference>
<dbReference type="AlphaFoldDB" id="A0A835P3Y2"/>
<reference evidence="2" key="1">
    <citation type="submission" date="2020-10" db="EMBL/GenBank/DDBJ databases">
        <title>Feather gene expression reveals the developmental basis of iridescence in African starlings.</title>
        <authorList>
            <person name="Rubenstein D.R."/>
        </authorList>
    </citation>
    <scope>NUCLEOTIDE SEQUENCE</scope>
    <source>
        <strain evidence="2">SS15</strain>
        <tissue evidence="2">Liver</tissue>
    </source>
</reference>
<proteinExistence type="predicted"/>
<sequence>MYFLTPRPGSVRVQVSRAHTPHLKGGSYRGNVLLSRLEWAVVHFERGRLGDHREAVSSLASLEHGQLGAKLGPWPANSSSPRTGTGRPPRASSCQTHTEPSEPKVQLNRGRMTPPGRLCGSSVTTPLQRSDRMFSDGSSNQTNKKKKPTTNQTNKTKIKVNRNSLIN</sequence>
<reference evidence="3 4" key="2">
    <citation type="journal article" date="2021" name="J. Hered.">
        <title>Feather Gene Expression Elucidates the Developmental Basis of Plumage Iridescence in African Starlings.</title>
        <authorList>
            <person name="Rubenstein D.R."/>
            <person name="Corvelo A."/>
            <person name="MacManes M.D."/>
            <person name="Maia R."/>
            <person name="Narzisi G."/>
            <person name="Rousaki A."/>
            <person name="Vandenabeele P."/>
            <person name="Shawkey M.D."/>
            <person name="Solomon J."/>
        </authorList>
    </citation>
    <scope>NUCLEOTIDE SEQUENCE [LARGE SCALE GENOMIC DNA]</scope>
    <source>
        <strain evidence="3">SS15</strain>
    </source>
</reference>
<evidence type="ECO:0000256" key="1">
    <source>
        <dbReference type="SAM" id="MobiDB-lite"/>
    </source>
</evidence>